<evidence type="ECO:0000313" key="3">
    <source>
        <dbReference type="Proteomes" id="UP000026714"/>
    </source>
</evidence>
<comment type="caution">
    <text evidence="2">The sequence shown here is derived from an EMBL/GenBank/DDBJ whole genome shotgun (WGS) entry which is preliminary data.</text>
</comment>
<organism evidence="2 3">
    <name type="scientific">Sphaerotilus natans subsp. natans DSM 6575</name>
    <dbReference type="NCBI Taxonomy" id="1286631"/>
    <lineage>
        <taxon>Bacteria</taxon>
        <taxon>Pseudomonadati</taxon>
        <taxon>Pseudomonadota</taxon>
        <taxon>Betaproteobacteria</taxon>
        <taxon>Burkholderiales</taxon>
        <taxon>Sphaerotilaceae</taxon>
        <taxon>Sphaerotilus</taxon>
    </lineage>
</organism>
<evidence type="ECO:0000313" key="2">
    <source>
        <dbReference type="EMBL" id="KDB53174.1"/>
    </source>
</evidence>
<gene>
    <name evidence="2" type="ORF">X805_12100</name>
</gene>
<feature type="region of interest" description="Disordered" evidence="1">
    <location>
        <begin position="518"/>
        <end position="541"/>
    </location>
</feature>
<sequence length="541" mass="59711">MLPESPPISTMKDAAVLPGTDTARMKKSLVRTLAGVALLGTLLSGCTPLIPRRQADYSEPSAECRAVYAPYANGDSRRPPDLGASACWQRSVESYPDAGYELVFTEFDDQGWTARSNSETVDRLESTLERLRQIQKRAGGQALSLVVYVHGWRHDASAHDADVIEFRKLLHSLARQERMASEGKQIVGLYVGWRGQSIDMPLIDTALTFWDRKATAERVATGSVRELFSRLDQWRDTLSNQDCTPSGTTQFATKDKTRSTGNCVHMLTLGHSMGGLIVLQSMSANMVRLASAAVENQASHQSPPGVANLSPYMPRQGDLVIVVNAALEGARHEALHQATRRHNLQYRPDQLPVLISVTSDADLATRVAFPAARILSTVLQPTPTRSQWRATVLTAGHDDRYLTHDLVKSSPSCTEMSEDEDKTPSTELLQAEKSQITRRVQEIRDGRSAADARHYGQEEHFCTGLTLKARPENWSPAGNPVWIVHTTKDVIENHGDIYNPHFLSFVRTVYGQIISVLNSSGGRDADNQRRSSTPPHASDAR</sequence>
<protein>
    <recommendedName>
        <fullName evidence="4">Alpha/beta hydrolase</fullName>
    </recommendedName>
</protein>
<keyword evidence="3" id="KW-1185">Reference proteome</keyword>
<proteinExistence type="predicted"/>
<dbReference type="EMBL" id="AZRA01000028">
    <property type="protein sequence ID" value="KDB53174.1"/>
    <property type="molecule type" value="Genomic_DNA"/>
</dbReference>
<dbReference type="AlphaFoldDB" id="A0A059KPN8"/>
<evidence type="ECO:0000256" key="1">
    <source>
        <dbReference type="SAM" id="MobiDB-lite"/>
    </source>
</evidence>
<evidence type="ECO:0008006" key="4">
    <source>
        <dbReference type="Google" id="ProtNLM"/>
    </source>
</evidence>
<accession>A0A059KPN8</accession>
<reference evidence="2 3" key="1">
    <citation type="journal article" date="2014" name="FEMS Microbiol. Ecol.">
        <title>Sphaerotilus natans encrusted with nanoball-shaped Fe(III) oxide minerals formed by nitrate-reducing mixotrophic Fe(II) oxidation.</title>
        <authorList>
            <person name="Park S."/>
            <person name="Kim D.H."/>
            <person name="Lee J.H."/>
            <person name="Hur H.G."/>
        </authorList>
    </citation>
    <scope>NUCLEOTIDE SEQUENCE [LARGE SCALE GENOMIC DNA]</scope>
    <source>
        <strain evidence="2 3">DSM 6575</strain>
    </source>
</reference>
<dbReference type="Proteomes" id="UP000026714">
    <property type="component" value="Unassembled WGS sequence"/>
</dbReference>
<dbReference type="eggNOG" id="COG1073">
    <property type="taxonomic scope" value="Bacteria"/>
</dbReference>
<name>A0A059KPN8_9BURK</name>